<evidence type="ECO:0000259" key="16">
    <source>
        <dbReference type="Pfam" id="PF00593"/>
    </source>
</evidence>
<comment type="similarity">
    <text evidence="12 14">Belongs to the TonB-dependent receptor family.</text>
</comment>
<proteinExistence type="inferred from homology"/>
<evidence type="ECO:0000256" key="3">
    <source>
        <dbReference type="ARBA" id="ARBA00022452"/>
    </source>
</evidence>
<evidence type="ECO:0000256" key="6">
    <source>
        <dbReference type="ARBA" id="ARBA00022729"/>
    </source>
</evidence>
<sequence>MELLNMTTKTTILAASILLCLHAGMANAEAVSNEAQTLAGAAGATAAGDDATTLDTISVVGTGQTRQVQSIGAVELERAAAGTSPLKAMAKLPGVNFQSSDPWGNYEWSSKLSIRGFSQQQLGFTLDGVPLGDMSYGNHNGLSIGRATISENLSAAELSQGSGAIDTASTGNLGGTLRFFTADPSTEYGVRIAQTLGSNGTTRTYGRLDTGDHGGFSAYLSGSFHDADKWKGDGPQRNAQVNAKAVYATDSLTLKGYVATSRRRETDYADLSLQSAKRLGMDWDNFAYDWQRAIDAANCYQAYKADAAAQKACLQQNAGVDSIDDAYYIARGVRDDDLAYVSAEWQASERVTLGATTYYHRNEGQGHWATPYVPSPNVPISVRTTEYDIERTGVMPTVAFDLGAHRLEAGLWLEKNAHGVQRNHYFVPPDSPPDGLHFLRQPDIRVFRQRFDTDTRQYYVMDHMEFADGDFAVDAGFKGTRVEIDGKRLIGSRAGGKLEAEDNFLPQVGARWRFTANEELFGSYSENMSAFRSGVNGPHSTSQAAFDAAVADLEPETSRTIEAGLRTSRDAFQASVALYRVDFENRLLAIARCAGIVGCAASFANVGDVETRGAELVAQWNPTSAFTWYNSLSFNQSEYASDYVDGVNVIPAKGKQVVDAPERLFATELRWAQGGFEAQLGAKYTDERYLTYLNDSKVDDFWVADASASYQWTGLSWAESLKLQLNVTNLFDKEYFSSLGTNGFVTSDPTGLNYTLQAGAPRQVFLTADIRF</sequence>
<dbReference type="Pfam" id="PF07715">
    <property type="entry name" value="Plug"/>
    <property type="match status" value="1"/>
</dbReference>
<dbReference type="PANTHER" id="PTHR32552">
    <property type="entry name" value="FERRICHROME IRON RECEPTOR-RELATED"/>
    <property type="match status" value="1"/>
</dbReference>
<keyword evidence="6 15" id="KW-0732">Signal</keyword>
<dbReference type="SUPFAM" id="SSF56935">
    <property type="entry name" value="Porins"/>
    <property type="match status" value="1"/>
</dbReference>
<dbReference type="InterPro" id="IPR037066">
    <property type="entry name" value="Plug_dom_sf"/>
</dbReference>
<gene>
    <name evidence="18" type="ORF">N800_05185</name>
</gene>
<evidence type="ECO:0000256" key="9">
    <source>
        <dbReference type="ARBA" id="ARBA00023077"/>
    </source>
</evidence>
<dbReference type="eggNOG" id="COG4772">
    <property type="taxonomic scope" value="Bacteria"/>
</dbReference>
<evidence type="ECO:0000256" key="5">
    <source>
        <dbReference type="ARBA" id="ARBA00022692"/>
    </source>
</evidence>
<dbReference type="InterPro" id="IPR010917">
    <property type="entry name" value="TonB_rcpt_CS"/>
</dbReference>
<dbReference type="Gene3D" id="2.170.130.10">
    <property type="entry name" value="TonB-dependent receptor, plug domain"/>
    <property type="match status" value="1"/>
</dbReference>
<dbReference type="InterPro" id="IPR039426">
    <property type="entry name" value="TonB-dep_rcpt-like"/>
</dbReference>
<feature type="signal peptide" evidence="15">
    <location>
        <begin position="1"/>
        <end position="28"/>
    </location>
</feature>
<keyword evidence="10 12" id="KW-0472">Membrane</keyword>
<keyword evidence="8" id="KW-0406">Ion transport</keyword>
<evidence type="ECO:0000256" key="1">
    <source>
        <dbReference type="ARBA" id="ARBA00004571"/>
    </source>
</evidence>
<feature type="domain" description="TonB-dependent receptor-like beta-barrel" evidence="16">
    <location>
        <begin position="331"/>
        <end position="730"/>
    </location>
</feature>
<dbReference type="AlphaFoldDB" id="A0A0A0EVF5"/>
<evidence type="ECO:0000256" key="4">
    <source>
        <dbReference type="ARBA" id="ARBA00022496"/>
    </source>
</evidence>
<evidence type="ECO:0000313" key="19">
    <source>
        <dbReference type="Proteomes" id="UP000029998"/>
    </source>
</evidence>
<evidence type="ECO:0008006" key="20">
    <source>
        <dbReference type="Google" id="ProtNLM"/>
    </source>
</evidence>
<dbReference type="Proteomes" id="UP000029998">
    <property type="component" value="Unassembled WGS sequence"/>
</dbReference>
<evidence type="ECO:0000256" key="11">
    <source>
        <dbReference type="ARBA" id="ARBA00023237"/>
    </source>
</evidence>
<comment type="caution">
    <text evidence="18">The sequence shown here is derived from an EMBL/GenBank/DDBJ whole genome shotgun (WGS) entry which is preliminary data.</text>
</comment>
<keyword evidence="11 12" id="KW-0998">Cell outer membrane</keyword>
<evidence type="ECO:0000259" key="17">
    <source>
        <dbReference type="Pfam" id="PF07715"/>
    </source>
</evidence>
<dbReference type="EMBL" id="AVPU01000016">
    <property type="protein sequence ID" value="KGM54118.1"/>
    <property type="molecule type" value="Genomic_DNA"/>
</dbReference>
<evidence type="ECO:0000256" key="10">
    <source>
        <dbReference type="ARBA" id="ARBA00023136"/>
    </source>
</evidence>
<name>A0A0A0EVF5_9GAMM</name>
<dbReference type="PANTHER" id="PTHR32552:SF89">
    <property type="entry name" value="CATECHOLATE SIDEROPHORE RECEPTOR FIU"/>
    <property type="match status" value="1"/>
</dbReference>
<evidence type="ECO:0000256" key="2">
    <source>
        <dbReference type="ARBA" id="ARBA00022448"/>
    </source>
</evidence>
<organism evidence="18 19">
    <name type="scientific">Lysobacter daejeonensis GH1-9</name>
    <dbReference type="NCBI Taxonomy" id="1385517"/>
    <lineage>
        <taxon>Bacteria</taxon>
        <taxon>Pseudomonadati</taxon>
        <taxon>Pseudomonadota</taxon>
        <taxon>Gammaproteobacteria</taxon>
        <taxon>Lysobacterales</taxon>
        <taxon>Lysobacteraceae</taxon>
        <taxon>Aerolutibacter</taxon>
    </lineage>
</organism>
<evidence type="ECO:0000313" key="18">
    <source>
        <dbReference type="EMBL" id="KGM54118.1"/>
    </source>
</evidence>
<dbReference type="Gene3D" id="2.40.170.20">
    <property type="entry name" value="TonB-dependent receptor, beta-barrel domain"/>
    <property type="match status" value="1"/>
</dbReference>
<dbReference type="InterPro" id="IPR012910">
    <property type="entry name" value="Plug_dom"/>
</dbReference>
<keyword evidence="4" id="KW-0410">Iron transport</keyword>
<keyword evidence="9 14" id="KW-0798">TonB box</keyword>
<keyword evidence="2 12" id="KW-0813">Transport</keyword>
<keyword evidence="19" id="KW-1185">Reference proteome</keyword>
<dbReference type="InterPro" id="IPR036942">
    <property type="entry name" value="Beta-barrel_TonB_sf"/>
</dbReference>
<evidence type="ECO:0000256" key="14">
    <source>
        <dbReference type="RuleBase" id="RU003357"/>
    </source>
</evidence>
<dbReference type="PROSITE" id="PS52016">
    <property type="entry name" value="TONB_DEPENDENT_REC_3"/>
    <property type="match status" value="1"/>
</dbReference>
<dbReference type="Pfam" id="PF00593">
    <property type="entry name" value="TonB_dep_Rec_b-barrel"/>
    <property type="match status" value="1"/>
</dbReference>
<dbReference type="GO" id="GO:0015344">
    <property type="term" value="F:siderophore uptake transmembrane transporter activity"/>
    <property type="evidence" value="ECO:0007669"/>
    <property type="project" value="TreeGrafter"/>
</dbReference>
<keyword evidence="3 12" id="KW-1134">Transmembrane beta strand</keyword>
<dbReference type="PROSITE" id="PS01156">
    <property type="entry name" value="TONB_DEPENDENT_REC_2"/>
    <property type="match status" value="1"/>
</dbReference>
<evidence type="ECO:0000256" key="12">
    <source>
        <dbReference type="PROSITE-ProRule" id="PRU01360"/>
    </source>
</evidence>
<protein>
    <recommendedName>
        <fullName evidence="20">TonB-dependent receptor</fullName>
    </recommendedName>
</protein>
<keyword evidence="5 12" id="KW-0812">Transmembrane</keyword>
<evidence type="ECO:0000256" key="7">
    <source>
        <dbReference type="ARBA" id="ARBA00023004"/>
    </source>
</evidence>
<dbReference type="STRING" id="1385517.N800_05185"/>
<evidence type="ECO:0000256" key="8">
    <source>
        <dbReference type="ARBA" id="ARBA00023065"/>
    </source>
</evidence>
<accession>A0A0A0EVF5</accession>
<feature type="chain" id="PRO_5001961807" description="TonB-dependent receptor" evidence="15">
    <location>
        <begin position="29"/>
        <end position="772"/>
    </location>
</feature>
<reference evidence="18 19" key="1">
    <citation type="submission" date="2013-08" db="EMBL/GenBank/DDBJ databases">
        <title>Genome sequencing of Lysobacter.</title>
        <authorList>
            <person name="Zhang S."/>
            <person name="Wang G."/>
        </authorList>
    </citation>
    <scope>NUCLEOTIDE SEQUENCE [LARGE SCALE GENOMIC DNA]</scope>
    <source>
        <strain evidence="18 19">GH1-9</strain>
    </source>
</reference>
<dbReference type="GO" id="GO:0009279">
    <property type="term" value="C:cell outer membrane"/>
    <property type="evidence" value="ECO:0007669"/>
    <property type="project" value="UniProtKB-SubCell"/>
</dbReference>
<keyword evidence="7" id="KW-0408">Iron</keyword>
<comment type="subcellular location">
    <subcellularLocation>
        <location evidence="1 12">Cell outer membrane</location>
        <topology evidence="1 12">Multi-pass membrane protein</topology>
    </subcellularLocation>
</comment>
<dbReference type="InterPro" id="IPR000531">
    <property type="entry name" value="Beta-barrel_TonB"/>
</dbReference>
<evidence type="ECO:0000256" key="15">
    <source>
        <dbReference type="SAM" id="SignalP"/>
    </source>
</evidence>
<feature type="short sequence motif" description="TonB C-terminal box" evidence="13">
    <location>
        <begin position="755"/>
        <end position="772"/>
    </location>
</feature>
<feature type="domain" description="TonB-dependent receptor plug" evidence="17">
    <location>
        <begin position="65"/>
        <end position="175"/>
    </location>
</feature>
<evidence type="ECO:0000256" key="13">
    <source>
        <dbReference type="PROSITE-ProRule" id="PRU10144"/>
    </source>
</evidence>